<feature type="compositionally biased region" description="Basic and acidic residues" evidence="1">
    <location>
        <begin position="16"/>
        <end position="27"/>
    </location>
</feature>
<feature type="region of interest" description="Disordered" evidence="1">
    <location>
        <begin position="124"/>
        <end position="148"/>
    </location>
</feature>
<name>A0A7C8TS67_ORBOL</name>
<dbReference type="Proteomes" id="UP000297595">
    <property type="component" value="Unassembled WGS sequence"/>
</dbReference>
<evidence type="ECO:0000313" key="2">
    <source>
        <dbReference type="EMBL" id="TGJ73608.1"/>
    </source>
</evidence>
<protein>
    <submittedName>
        <fullName evidence="2">Uncharacterized protein</fullName>
    </submittedName>
</protein>
<dbReference type="EMBL" id="SOZJ01000001">
    <property type="protein sequence ID" value="TGJ73608.1"/>
    <property type="molecule type" value="Genomic_DNA"/>
</dbReference>
<feature type="compositionally biased region" description="Low complexity" evidence="1">
    <location>
        <begin position="1"/>
        <end position="15"/>
    </location>
</feature>
<proteinExistence type="predicted"/>
<feature type="compositionally biased region" description="Polar residues" evidence="1">
    <location>
        <begin position="124"/>
        <end position="133"/>
    </location>
</feature>
<feature type="region of interest" description="Disordered" evidence="1">
    <location>
        <begin position="1"/>
        <end position="27"/>
    </location>
</feature>
<organism evidence="2 3">
    <name type="scientific">Orbilia oligospora</name>
    <name type="common">Nematode-trapping fungus</name>
    <name type="synonym">Arthrobotrys oligospora</name>
    <dbReference type="NCBI Taxonomy" id="2813651"/>
    <lineage>
        <taxon>Eukaryota</taxon>
        <taxon>Fungi</taxon>
        <taxon>Dikarya</taxon>
        <taxon>Ascomycota</taxon>
        <taxon>Pezizomycotina</taxon>
        <taxon>Orbiliomycetes</taxon>
        <taxon>Orbiliales</taxon>
        <taxon>Orbiliaceae</taxon>
        <taxon>Orbilia</taxon>
    </lineage>
</organism>
<reference evidence="2 3" key="1">
    <citation type="submission" date="2019-03" db="EMBL/GenBank/DDBJ databases">
        <title>Nematode-trapping fungi genome.</title>
        <authorList>
            <person name="Vidal-Diez De Ulzurrun G."/>
        </authorList>
    </citation>
    <scope>NUCLEOTIDE SEQUENCE [LARGE SCALE GENOMIC DNA]</scope>
    <source>
        <strain evidence="2 3">TWF154</strain>
    </source>
</reference>
<evidence type="ECO:0000256" key="1">
    <source>
        <dbReference type="SAM" id="MobiDB-lite"/>
    </source>
</evidence>
<dbReference type="AlphaFoldDB" id="A0A7C8TS67"/>
<evidence type="ECO:0000313" key="3">
    <source>
        <dbReference type="Proteomes" id="UP000297595"/>
    </source>
</evidence>
<sequence length="419" mass="46024">MSKPAIPSAASAAWPLEKETTDTDPSQYRRDRSICHLKWVWWTPHFFVSNGKKVNYHDVYVYRGQHADQLPPGLEKRDWTRWVNQKKQVKQVYPSNPAIKVEPKGPPAALAAPSAWVNQMTGVSDTDQSTQGALSTNTPSGTGNGGLPTIGLKAKPQTPVPKVTAPPSADGVQPVATIVASATAPVLPVPPAPHQAVVVTVPAVAPADSGPMDFELTGPPLMVPFQPTGGMAPNPSPPVSQVQIRQDPTEIPEAAEYLRNWVLSTTGGNQRVTHSIVPEEASVLREDWNTVVHHVYWPFGYVCLYFPDVNEAVEFQTDEEMWEDAPRDEGGDVIMGRMCDVPWARCCDFRLAPGEKRWGVYLWCWWSPTSQEAPHNVPFGVARGAGRLERLGCRGGGSCTYRISAIYHHYHLSSTAIYH</sequence>
<accession>A0A7C8TS67</accession>
<gene>
    <name evidence="2" type="ORF">EYR41_000694</name>
</gene>
<comment type="caution">
    <text evidence="2">The sequence shown here is derived from an EMBL/GenBank/DDBJ whole genome shotgun (WGS) entry which is preliminary data.</text>
</comment>